<dbReference type="Proteomes" id="UP001175227">
    <property type="component" value="Unassembled WGS sequence"/>
</dbReference>
<reference evidence="2" key="1">
    <citation type="submission" date="2023-06" db="EMBL/GenBank/DDBJ databases">
        <authorList>
            <consortium name="Lawrence Berkeley National Laboratory"/>
            <person name="Ahrendt S."/>
            <person name="Sahu N."/>
            <person name="Indic B."/>
            <person name="Wong-Bajracharya J."/>
            <person name="Merenyi Z."/>
            <person name="Ke H.-M."/>
            <person name="Monk M."/>
            <person name="Kocsube S."/>
            <person name="Drula E."/>
            <person name="Lipzen A."/>
            <person name="Balint B."/>
            <person name="Henrissat B."/>
            <person name="Andreopoulos B."/>
            <person name="Martin F.M."/>
            <person name="Harder C.B."/>
            <person name="Rigling D."/>
            <person name="Ford K.L."/>
            <person name="Foster G.D."/>
            <person name="Pangilinan J."/>
            <person name="Papanicolaou A."/>
            <person name="Barry K."/>
            <person name="LaButti K."/>
            <person name="Viragh M."/>
            <person name="Koriabine M."/>
            <person name="Yan M."/>
            <person name="Riley R."/>
            <person name="Champramary S."/>
            <person name="Plett K.L."/>
            <person name="Tsai I.J."/>
            <person name="Slot J."/>
            <person name="Sipos G."/>
            <person name="Plett J."/>
            <person name="Nagy L.G."/>
            <person name="Grigoriev I.V."/>
        </authorList>
    </citation>
    <scope>NUCLEOTIDE SEQUENCE</scope>
    <source>
        <strain evidence="2">ICMP 16352</strain>
    </source>
</reference>
<organism evidence="2 3">
    <name type="scientific">Armillaria novae-zelandiae</name>
    <dbReference type="NCBI Taxonomy" id="153914"/>
    <lineage>
        <taxon>Eukaryota</taxon>
        <taxon>Fungi</taxon>
        <taxon>Dikarya</taxon>
        <taxon>Basidiomycota</taxon>
        <taxon>Agaricomycotina</taxon>
        <taxon>Agaricomycetes</taxon>
        <taxon>Agaricomycetidae</taxon>
        <taxon>Agaricales</taxon>
        <taxon>Marasmiineae</taxon>
        <taxon>Physalacriaceae</taxon>
        <taxon>Armillaria</taxon>
    </lineage>
</organism>
<protein>
    <submittedName>
        <fullName evidence="2">Uncharacterized protein</fullName>
    </submittedName>
</protein>
<evidence type="ECO:0000313" key="2">
    <source>
        <dbReference type="EMBL" id="KAK0472137.1"/>
    </source>
</evidence>
<evidence type="ECO:0000256" key="1">
    <source>
        <dbReference type="SAM" id="MobiDB-lite"/>
    </source>
</evidence>
<comment type="caution">
    <text evidence="2">The sequence shown here is derived from an EMBL/GenBank/DDBJ whole genome shotgun (WGS) entry which is preliminary data.</text>
</comment>
<proteinExistence type="predicted"/>
<name>A0AA39TWM8_9AGAR</name>
<dbReference type="AlphaFoldDB" id="A0AA39TWM8"/>
<evidence type="ECO:0000313" key="3">
    <source>
        <dbReference type="Proteomes" id="UP001175227"/>
    </source>
</evidence>
<sequence>MSSGVRATWVIFIFRVAYSRPRRSILARGSILLKALQSFNDSSAHRWMDDSSRFRIFRTSMPQPPGSFQNHRGPPLVGPVQNLVSEPPRGSVTQKIPALHL</sequence>
<accession>A0AA39TWM8</accession>
<gene>
    <name evidence="2" type="ORF">IW261DRAFT_1509224</name>
</gene>
<feature type="region of interest" description="Disordered" evidence="1">
    <location>
        <begin position="61"/>
        <end position="101"/>
    </location>
</feature>
<keyword evidence="3" id="KW-1185">Reference proteome</keyword>
<dbReference type="EMBL" id="JAUEPR010000043">
    <property type="protein sequence ID" value="KAK0472137.1"/>
    <property type="molecule type" value="Genomic_DNA"/>
</dbReference>